<gene>
    <name evidence="4" type="ORF">F8388_015998</name>
</gene>
<dbReference type="Gene3D" id="2.60.200.20">
    <property type="match status" value="1"/>
</dbReference>
<evidence type="ECO:0000256" key="2">
    <source>
        <dbReference type="SAM" id="MobiDB-lite"/>
    </source>
</evidence>
<comment type="caution">
    <text evidence="4">The sequence shown here is derived from an EMBL/GenBank/DDBJ whole genome shotgun (WGS) entry which is preliminary data.</text>
</comment>
<feature type="compositionally biased region" description="Low complexity" evidence="2">
    <location>
        <begin position="28"/>
        <end position="48"/>
    </location>
</feature>
<feature type="domain" description="FHA" evidence="3">
    <location>
        <begin position="136"/>
        <end position="186"/>
    </location>
</feature>
<dbReference type="InterPro" id="IPR000253">
    <property type="entry name" value="FHA_dom"/>
</dbReference>
<name>A0A7J6FUZ6_CANSA</name>
<proteinExistence type="inferred from homology"/>
<accession>A0A7J6FUZ6</accession>
<protein>
    <recommendedName>
        <fullName evidence="3">FHA domain-containing protein</fullName>
    </recommendedName>
</protein>
<dbReference type="InterPro" id="IPR019269">
    <property type="entry name" value="BLOC1_su2"/>
</dbReference>
<dbReference type="Pfam" id="PF00498">
    <property type="entry name" value="FHA"/>
    <property type="match status" value="1"/>
</dbReference>
<dbReference type="AlphaFoldDB" id="A0A7J6FUZ6"/>
<sequence length="421" mass="47110">MVPDPDLIHDSSCSSVVCCVCLTMTPATGTPSSEPTTSSSSNSTMETPMFPPPQQPISSEPQNEPPVEESQSKPLNSQVAKTGEPGGKQSCNESRQHVVPYTIPPWSEPPGHNFYFEVLKEGSMTNQVHVYEKGAYIFGSVDLCDFVLEHPTVSRFHAVLQFKRSGEAYIYDLASTHGTFVNNNQVNEKSYVDLHVGDVLRFGQSSPLYIFRGPPNLMPTENDLEMIRNIMSPEEVLDREASLQRVRREASVGDGVSWSIGEDATKEAKENTDEETWQTHKGQQTQKQPKTREKDIMEEENCNQQLNRDDLAESLNDLFTSVFAMVKSEVQGSNNNLELLEKMNLRIAEEYNGYGDVASGLRVFVEQLKSKSSSFDEYARQIDTIEQQVIEFEAVISMLDRYVSMLESKLLSATSHTNPSL</sequence>
<dbReference type="FunFam" id="2.60.200.20:FF:000053">
    <property type="entry name" value="Os06g0275900 protein"/>
    <property type="match status" value="1"/>
</dbReference>
<feature type="region of interest" description="Disordered" evidence="2">
    <location>
        <begin position="262"/>
        <end position="294"/>
    </location>
</feature>
<evidence type="ECO:0000259" key="3">
    <source>
        <dbReference type="PROSITE" id="PS50006"/>
    </source>
</evidence>
<dbReference type="Proteomes" id="UP000525078">
    <property type="component" value="Unassembled WGS sequence"/>
</dbReference>
<feature type="region of interest" description="Disordered" evidence="2">
    <location>
        <begin position="28"/>
        <end position="94"/>
    </location>
</feature>
<evidence type="ECO:0000313" key="4">
    <source>
        <dbReference type="EMBL" id="KAF4374447.1"/>
    </source>
</evidence>
<evidence type="ECO:0000256" key="1">
    <source>
        <dbReference type="ARBA" id="ARBA00008468"/>
    </source>
</evidence>
<dbReference type="InterPro" id="IPR008984">
    <property type="entry name" value="SMAD_FHA_dom_sf"/>
</dbReference>
<reference evidence="4 5" key="1">
    <citation type="journal article" date="2020" name="bioRxiv">
        <title>Sequence and annotation of 42 cannabis genomes reveals extensive copy number variation in cannabinoid synthesis and pathogen resistance genes.</title>
        <authorList>
            <person name="Mckernan K.J."/>
            <person name="Helbert Y."/>
            <person name="Kane L.T."/>
            <person name="Ebling H."/>
            <person name="Zhang L."/>
            <person name="Liu B."/>
            <person name="Eaton Z."/>
            <person name="Mclaughlin S."/>
            <person name="Kingan S."/>
            <person name="Baybayan P."/>
            <person name="Concepcion G."/>
            <person name="Jordan M."/>
            <person name="Riva A."/>
            <person name="Barbazuk W."/>
            <person name="Harkins T."/>
        </authorList>
    </citation>
    <scope>NUCLEOTIDE SEQUENCE [LARGE SCALE GENOMIC DNA]</scope>
    <source>
        <strain evidence="5">cv. Jamaican Lion 4</strain>
        <tissue evidence="4">Leaf</tissue>
    </source>
</reference>
<dbReference type="PROSITE" id="PS50006">
    <property type="entry name" value="FHA_DOMAIN"/>
    <property type="match status" value="1"/>
</dbReference>
<feature type="compositionally biased region" description="Polar residues" evidence="2">
    <location>
        <begin position="279"/>
        <end position="288"/>
    </location>
</feature>
<dbReference type="Pfam" id="PF10046">
    <property type="entry name" value="BLOC1_2"/>
    <property type="match status" value="1"/>
</dbReference>
<evidence type="ECO:0000313" key="5">
    <source>
        <dbReference type="Proteomes" id="UP000525078"/>
    </source>
</evidence>
<dbReference type="PANTHER" id="PTHR47882:SF1">
    <property type="entry name" value="BIOGENESIS OF LYSOSOME-RELATED ORGANELLES COMPLEX 1 SUBUNIT 2"/>
    <property type="match status" value="1"/>
</dbReference>
<dbReference type="SUPFAM" id="SSF49879">
    <property type="entry name" value="SMAD/FHA domain"/>
    <property type="match status" value="1"/>
</dbReference>
<dbReference type="PANTHER" id="PTHR47882">
    <property type="entry name" value="BIOGENESIS OF LYSOSOME-RELATED ORGANELLES COMPLEX 1 SUBUNIT 2"/>
    <property type="match status" value="1"/>
</dbReference>
<dbReference type="EMBL" id="JAATIP010000095">
    <property type="protein sequence ID" value="KAF4374447.1"/>
    <property type="molecule type" value="Genomic_DNA"/>
</dbReference>
<comment type="similarity">
    <text evidence="1">Belongs to the BLOC1S2 family.</text>
</comment>
<organism evidence="4 5">
    <name type="scientific">Cannabis sativa</name>
    <name type="common">Hemp</name>
    <name type="synonym">Marijuana</name>
    <dbReference type="NCBI Taxonomy" id="3483"/>
    <lineage>
        <taxon>Eukaryota</taxon>
        <taxon>Viridiplantae</taxon>
        <taxon>Streptophyta</taxon>
        <taxon>Embryophyta</taxon>
        <taxon>Tracheophyta</taxon>
        <taxon>Spermatophyta</taxon>
        <taxon>Magnoliopsida</taxon>
        <taxon>eudicotyledons</taxon>
        <taxon>Gunneridae</taxon>
        <taxon>Pentapetalae</taxon>
        <taxon>rosids</taxon>
        <taxon>fabids</taxon>
        <taxon>Rosales</taxon>
        <taxon>Cannabaceae</taxon>
        <taxon>Cannabis</taxon>
    </lineage>
</organism>
<dbReference type="CDD" id="cd22677">
    <property type="entry name" value="FHA_Kanadaptin"/>
    <property type="match status" value="1"/>
</dbReference>
<dbReference type="SMART" id="SM00240">
    <property type="entry name" value="FHA"/>
    <property type="match status" value="1"/>
</dbReference>